<evidence type="ECO:0000256" key="6">
    <source>
        <dbReference type="ARBA" id="ARBA00022833"/>
    </source>
</evidence>
<keyword evidence="10" id="KW-0119">Carbohydrate metabolism</keyword>
<protein>
    <submittedName>
        <fullName evidence="11">Ribulose-phosphate 3-epimerase</fullName>
    </submittedName>
</protein>
<dbReference type="InterPro" id="IPR013785">
    <property type="entry name" value="Aldolase_TIM"/>
</dbReference>
<dbReference type="PROSITE" id="PS01085">
    <property type="entry name" value="RIBUL_P_3_EPIMER_1"/>
    <property type="match status" value="1"/>
</dbReference>
<dbReference type="PROSITE" id="PS01086">
    <property type="entry name" value="RIBUL_P_3_EPIMER_2"/>
    <property type="match status" value="1"/>
</dbReference>
<evidence type="ECO:0000256" key="3">
    <source>
        <dbReference type="ARBA" id="ARBA00001954"/>
    </source>
</evidence>
<evidence type="ECO:0000256" key="4">
    <source>
        <dbReference type="ARBA" id="ARBA00011738"/>
    </source>
</evidence>
<dbReference type="RefSeq" id="WP_006886279.1">
    <property type="nucleotide sequence ID" value="NZ_CP030141.1"/>
</dbReference>
<evidence type="ECO:0000256" key="1">
    <source>
        <dbReference type="ARBA" id="ARBA00001936"/>
    </source>
</evidence>
<evidence type="ECO:0000256" key="9">
    <source>
        <dbReference type="ARBA" id="ARBA00023235"/>
    </source>
</evidence>
<dbReference type="OrthoDB" id="1645589at2"/>
<accession>A0A9Q3L790</accession>
<name>A0A9Q3L790_9BACT</name>
<keyword evidence="5" id="KW-0479">Metal-binding</keyword>
<dbReference type="Gene3D" id="3.20.20.70">
    <property type="entry name" value="Aldolase class I"/>
    <property type="match status" value="1"/>
</dbReference>
<dbReference type="PANTHER" id="PTHR11749">
    <property type="entry name" value="RIBULOSE-5-PHOSPHATE-3-EPIMERASE"/>
    <property type="match status" value="1"/>
</dbReference>
<evidence type="ECO:0000313" key="11">
    <source>
        <dbReference type="EMBL" id="MBW0602463.1"/>
    </source>
</evidence>
<evidence type="ECO:0000256" key="2">
    <source>
        <dbReference type="ARBA" id="ARBA00001947"/>
    </source>
</evidence>
<dbReference type="EMBL" id="JABZFG010000002">
    <property type="protein sequence ID" value="MBW0602463.1"/>
    <property type="molecule type" value="Genomic_DNA"/>
</dbReference>
<dbReference type="SUPFAM" id="SSF51366">
    <property type="entry name" value="Ribulose-phoshate binding barrel"/>
    <property type="match status" value="1"/>
</dbReference>
<comment type="cofactor">
    <cofactor evidence="3">
        <name>Fe(2+)</name>
        <dbReference type="ChEBI" id="CHEBI:29033"/>
    </cofactor>
</comment>
<evidence type="ECO:0000256" key="8">
    <source>
        <dbReference type="ARBA" id="ARBA00023211"/>
    </source>
</evidence>
<evidence type="ECO:0000256" key="7">
    <source>
        <dbReference type="ARBA" id="ARBA00023004"/>
    </source>
</evidence>
<comment type="cofactor">
    <cofactor evidence="2">
        <name>Zn(2+)</name>
        <dbReference type="ChEBI" id="CHEBI:29105"/>
    </cofactor>
</comment>
<dbReference type="GO" id="GO:0016857">
    <property type="term" value="F:racemase and epimerase activity, acting on carbohydrates and derivatives"/>
    <property type="evidence" value="ECO:0007669"/>
    <property type="project" value="InterPro"/>
</dbReference>
<dbReference type="AlphaFoldDB" id="A0A9Q3L790"/>
<dbReference type="InterPro" id="IPR000056">
    <property type="entry name" value="Ribul_P_3_epim-like"/>
</dbReference>
<sequence length="222" mass="25226">MSKKFVTPSLLNVDVNKRVEMANTLINNGISWIHYDVMDGKFVPNLAISKQEIINISKNTKEHFKDVHLMVENPTEYVEELKDYVDVFTFHYESIDEESLLDWLESKNTHYCKIGLAIKPNTNVEVVNKFAKYLSLVLVMSVEPGKGGQKFIESAYGKIQYLKKLRIDNGYDFLIQVDGGINNITGPECFKYGADACVAGTFLVKNPTSEQIKSILGRRFSK</sequence>
<dbReference type="GO" id="GO:0006091">
    <property type="term" value="P:generation of precursor metabolites and energy"/>
    <property type="evidence" value="ECO:0007669"/>
    <property type="project" value="UniProtKB-ARBA"/>
</dbReference>
<dbReference type="GO" id="GO:1901135">
    <property type="term" value="P:carbohydrate derivative metabolic process"/>
    <property type="evidence" value="ECO:0007669"/>
    <property type="project" value="UniProtKB-ARBA"/>
</dbReference>
<gene>
    <name evidence="11" type="ORF">MADP07_00184</name>
</gene>
<evidence type="ECO:0000256" key="5">
    <source>
        <dbReference type="ARBA" id="ARBA00022723"/>
    </source>
</evidence>
<comment type="caution">
    <text evidence="11">The sequence shown here is derived from an EMBL/GenBank/DDBJ whole genome shotgun (WGS) entry which is preliminary data.</text>
</comment>
<dbReference type="GeneID" id="65653636"/>
<evidence type="ECO:0000256" key="10">
    <source>
        <dbReference type="ARBA" id="ARBA00023277"/>
    </source>
</evidence>
<dbReference type="InterPro" id="IPR011060">
    <property type="entry name" value="RibuloseP-bd_barrel"/>
</dbReference>
<keyword evidence="6" id="KW-0862">Zinc</keyword>
<dbReference type="GO" id="GO:0005975">
    <property type="term" value="P:carbohydrate metabolic process"/>
    <property type="evidence" value="ECO:0007669"/>
    <property type="project" value="InterPro"/>
</dbReference>
<dbReference type="CDD" id="cd00429">
    <property type="entry name" value="RPE"/>
    <property type="match status" value="1"/>
</dbReference>
<keyword evidence="8" id="KW-0464">Manganese</keyword>
<dbReference type="Pfam" id="PF00834">
    <property type="entry name" value="Ribul_P_3_epim"/>
    <property type="match status" value="1"/>
</dbReference>
<dbReference type="GO" id="GO:0046872">
    <property type="term" value="F:metal ion binding"/>
    <property type="evidence" value="ECO:0007669"/>
    <property type="project" value="UniProtKB-KW"/>
</dbReference>
<dbReference type="GO" id="GO:0046496">
    <property type="term" value="P:nicotinamide nucleotide metabolic process"/>
    <property type="evidence" value="ECO:0007669"/>
    <property type="project" value="UniProtKB-ARBA"/>
</dbReference>
<comment type="cofactor">
    <cofactor evidence="1">
        <name>Mn(2+)</name>
        <dbReference type="ChEBI" id="CHEBI:29035"/>
    </cofactor>
</comment>
<dbReference type="GO" id="GO:0006163">
    <property type="term" value="P:purine nucleotide metabolic process"/>
    <property type="evidence" value="ECO:0007669"/>
    <property type="project" value="UniProtKB-ARBA"/>
</dbReference>
<proteinExistence type="predicted"/>
<comment type="subunit">
    <text evidence="4">Homodimer.</text>
</comment>
<dbReference type="KEGG" id="mani:DP067_01345"/>
<organism evidence="11 12">
    <name type="scientific">Mycoplasmopsis anatis</name>
    <dbReference type="NCBI Taxonomy" id="171279"/>
    <lineage>
        <taxon>Bacteria</taxon>
        <taxon>Bacillati</taxon>
        <taxon>Mycoplasmatota</taxon>
        <taxon>Mycoplasmoidales</taxon>
        <taxon>Metamycoplasmataceae</taxon>
        <taxon>Mycoplasmopsis</taxon>
    </lineage>
</organism>
<evidence type="ECO:0000313" key="12">
    <source>
        <dbReference type="Proteomes" id="UP000746160"/>
    </source>
</evidence>
<dbReference type="NCBIfam" id="NF004076">
    <property type="entry name" value="PRK05581.1-4"/>
    <property type="match status" value="1"/>
</dbReference>
<keyword evidence="7" id="KW-0408">Iron</keyword>
<keyword evidence="9" id="KW-0413">Isomerase</keyword>
<dbReference type="Proteomes" id="UP000746160">
    <property type="component" value="Unassembled WGS sequence"/>
</dbReference>
<reference evidence="11" key="1">
    <citation type="journal article" date="2021" name="Genes Genomics">
        <title>Comparative genomic analysis of Mycoplasma anatis strains.</title>
        <authorList>
            <person name="Zhou Q."/>
            <person name="Mai K."/>
            <person name="Yang D."/>
            <person name="Liu J."/>
            <person name="Yan Z."/>
            <person name="Luo C."/>
            <person name="Tan Y."/>
            <person name="Cao S."/>
            <person name="Zhou Q."/>
            <person name="Chen L."/>
            <person name="Chen F."/>
        </authorList>
    </citation>
    <scope>NUCLEOTIDE SEQUENCE</scope>
    <source>
        <strain evidence="11">DP07</strain>
    </source>
</reference>
<dbReference type="FunFam" id="3.20.20.70:FF:000191">
    <property type="entry name" value="ribulose-phosphate 3-epimerase isoform X2"/>
    <property type="match status" value="1"/>
</dbReference>